<name>A0A0G4NLS7_VERLO</name>
<evidence type="ECO:0000313" key="2">
    <source>
        <dbReference type="Proteomes" id="UP000045706"/>
    </source>
</evidence>
<reference evidence="2" key="1">
    <citation type="submission" date="2015-05" db="EMBL/GenBank/DDBJ databases">
        <authorList>
            <person name="Fogelqvist Johan"/>
        </authorList>
    </citation>
    <scope>NUCLEOTIDE SEQUENCE [LARGE SCALE GENOMIC DNA]</scope>
</reference>
<feature type="non-terminal residue" evidence="1">
    <location>
        <position position="1"/>
    </location>
</feature>
<protein>
    <submittedName>
        <fullName evidence="1">Uncharacterized protein</fullName>
    </submittedName>
</protein>
<proteinExistence type="predicted"/>
<evidence type="ECO:0000313" key="1">
    <source>
        <dbReference type="EMBL" id="CRK47418.1"/>
    </source>
</evidence>
<accession>A0A0G4NLS7</accession>
<sequence>QVRRYHDCCGPRQLRPHHRSWADRLPVMRREGRWPLGNPQCHAPGVDGEQAEGHCALQYCW</sequence>
<gene>
    <name evidence="1" type="ORF">BN1723_020288</name>
</gene>
<dbReference type="EMBL" id="CVQI01036554">
    <property type="protein sequence ID" value="CRK47418.1"/>
    <property type="molecule type" value="Genomic_DNA"/>
</dbReference>
<dbReference type="AlphaFoldDB" id="A0A0G4NLS7"/>
<organism evidence="1 2">
    <name type="scientific">Verticillium longisporum</name>
    <name type="common">Verticillium dahliae var. longisporum</name>
    <dbReference type="NCBI Taxonomy" id="100787"/>
    <lineage>
        <taxon>Eukaryota</taxon>
        <taxon>Fungi</taxon>
        <taxon>Dikarya</taxon>
        <taxon>Ascomycota</taxon>
        <taxon>Pezizomycotina</taxon>
        <taxon>Sordariomycetes</taxon>
        <taxon>Hypocreomycetidae</taxon>
        <taxon>Glomerellales</taxon>
        <taxon>Plectosphaerellaceae</taxon>
        <taxon>Verticillium</taxon>
    </lineage>
</organism>
<dbReference type="Proteomes" id="UP000045706">
    <property type="component" value="Unassembled WGS sequence"/>
</dbReference>